<dbReference type="Gene3D" id="3.10.129.110">
    <property type="entry name" value="Polyketide synthase dehydratase"/>
    <property type="match status" value="1"/>
</dbReference>
<dbReference type="FunFam" id="3.40.47.10:FF:000019">
    <property type="entry name" value="Polyketide synthase type I"/>
    <property type="match status" value="1"/>
</dbReference>
<dbReference type="EC" id="2.3.1.94" evidence="10"/>
<dbReference type="InterPro" id="IPR049551">
    <property type="entry name" value="PKS_DH_C"/>
</dbReference>
<dbReference type="GO" id="GO:0005737">
    <property type="term" value="C:cytoplasm"/>
    <property type="evidence" value="ECO:0007669"/>
    <property type="project" value="TreeGrafter"/>
</dbReference>
<dbReference type="InterPro" id="IPR036736">
    <property type="entry name" value="ACP-like_sf"/>
</dbReference>
<dbReference type="PROSITE" id="PS52004">
    <property type="entry name" value="KS3_2"/>
    <property type="match status" value="1"/>
</dbReference>
<dbReference type="InterPro" id="IPR057326">
    <property type="entry name" value="KR_dom"/>
</dbReference>
<dbReference type="Gene3D" id="3.40.50.720">
    <property type="entry name" value="NAD(P)-binding Rossmann-like Domain"/>
    <property type="match status" value="1"/>
</dbReference>
<dbReference type="SUPFAM" id="SSF47336">
    <property type="entry name" value="ACP-like"/>
    <property type="match status" value="1"/>
</dbReference>
<dbReference type="GO" id="GO:0004312">
    <property type="term" value="F:fatty acid synthase activity"/>
    <property type="evidence" value="ECO:0007669"/>
    <property type="project" value="TreeGrafter"/>
</dbReference>
<protein>
    <submittedName>
        <fullName evidence="10">Beta-ketoacyl synthase</fullName>
        <ecNumber evidence="10">1.1.1.100</ecNumber>
        <ecNumber evidence="10">2.3.1.94</ecNumber>
    </submittedName>
</protein>
<dbReference type="SMART" id="SM00826">
    <property type="entry name" value="PKS_DH"/>
    <property type="match status" value="1"/>
</dbReference>
<dbReference type="KEGG" id="npu:Npun_F3172"/>
<dbReference type="PROSITE" id="PS50075">
    <property type="entry name" value="CARRIER"/>
    <property type="match status" value="1"/>
</dbReference>
<dbReference type="GO" id="GO:0004315">
    <property type="term" value="F:3-oxoacyl-[acyl-carrier-protein] synthase activity"/>
    <property type="evidence" value="ECO:0007669"/>
    <property type="project" value="InterPro"/>
</dbReference>
<name>B2IYP7_NOSP7</name>
<keyword evidence="10" id="KW-0012">Acyltransferase</keyword>
<feature type="region of interest" description="C-terminal hotdog fold" evidence="4">
    <location>
        <begin position="1069"/>
        <end position="1218"/>
    </location>
</feature>
<dbReference type="SUPFAM" id="SSF53901">
    <property type="entry name" value="Thiolase-like"/>
    <property type="match status" value="1"/>
</dbReference>
<keyword evidence="2" id="KW-0597">Phosphoprotein</keyword>
<proteinExistence type="predicted"/>
<dbReference type="Pfam" id="PF08659">
    <property type="entry name" value="KR"/>
    <property type="match status" value="1"/>
</dbReference>
<dbReference type="InterPro" id="IPR032821">
    <property type="entry name" value="PKS_assoc"/>
</dbReference>
<dbReference type="SMART" id="SM00823">
    <property type="entry name" value="PKS_PP"/>
    <property type="match status" value="1"/>
</dbReference>
<keyword evidence="3 10" id="KW-0808">Transferase</keyword>
<evidence type="ECO:0000256" key="3">
    <source>
        <dbReference type="ARBA" id="ARBA00022679"/>
    </source>
</evidence>
<dbReference type="Pfam" id="PF00550">
    <property type="entry name" value="PP-binding"/>
    <property type="match status" value="1"/>
</dbReference>
<keyword evidence="5" id="KW-0175">Coiled coil</keyword>
<dbReference type="Pfam" id="PF00109">
    <property type="entry name" value="ketoacyl-synt"/>
    <property type="match status" value="1"/>
</dbReference>
<evidence type="ECO:0000256" key="6">
    <source>
        <dbReference type="SAM" id="MobiDB-lite"/>
    </source>
</evidence>
<dbReference type="Gene3D" id="3.40.47.10">
    <property type="match status" value="1"/>
</dbReference>
<dbReference type="Proteomes" id="UP000001191">
    <property type="component" value="Chromosome"/>
</dbReference>
<dbReference type="Pfam" id="PF00698">
    <property type="entry name" value="Acyl_transf_1"/>
    <property type="match status" value="1"/>
</dbReference>
<feature type="region of interest" description="Disordered" evidence="6">
    <location>
        <begin position="1839"/>
        <end position="1863"/>
    </location>
</feature>
<dbReference type="InterPro" id="IPR014031">
    <property type="entry name" value="Ketoacyl_synth_C"/>
</dbReference>
<dbReference type="CDD" id="cd08955">
    <property type="entry name" value="KR_2_FAS_SDR_x"/>
    <property type="match status" value="1"/>
</dbReference>
<evidence type="ECO:0000259" key="9">
    <source>
        <dbReference type="PROSITE" id="PS52019"/>
    </source>
</evidence>
<dbReference type="InterPro" id="IPR014030">
    <property type="entry name" value="Ketoacyl_synth_N"/>
</dbReference>
<dbReference type="InterPro" id="IPR016036">
    <property type="entry name" value="Malonyl_transacylase_ACP-bd"/>
</dbReference>
<dbReference type="InterPro" id="IPR018201">
    <property type="entry name" value="Ketoacyl_synth_AS"/>
</dbReference>
<evidence type="ECO:0000259" key="7">
    <source>
        <dbReference type="PROSITE" id="PS50075"/>
    </source>
</evidence>
<dbReference type="InterPro" id="IPR049900">
    <property type="entry name" value="PKS_mFAS_DH"/>
</dbReference>
<dbReference type="InterPro" id="IPR016035">
    <property type="entry name" value="Acyl_Trfase/lysoPLipase"/>
</dbReference>
<dbReference type="GO" id="GO:0004316">
    <property type="term" value="F:3-oxoacyl-[acyl-carrier-protein] reductase (NADPH) activity"/>
    <property type="evidence" value="ECO:0007669"/>
    <property type="project" value="UniProtKB-EC"/>
</dbReference>
<dbReference type="PhylomeDB" id="B2IYP7"/>
<dbReference type="InterPro" id="IPR050091">
    <property type="entry name" value="PKS_NRPS_Biosynth_Enz"/>
</dbReference>
<reference evidence="10 11" key="2">
    <citation type="journal article" date="2013" name="Plant Physiol.">
        <title>A Nostoc punctiforme Sugar Transporter Necessary to Establish a Cyanobacterium-Plant Symbiosis.</title>
        <authorList>
            <person name="Ekman M."/>
            <person name="Picossi S."/>
            <person name="Campbell E.L."/>
            <person name="Meeks J.C."/>
            <person name="Flores E."/>
        </authorList>
    </citation>
    <scope>NUCLEOTIDE SEQUENCE [LARGE SCALE GENOMIC DNA]</scope>
    <source>
        <strain evidence="11">ATCC 29133 / PCC 73102</strain>
    </source>
</reference>
<feature type="active site" description="Proton acceptor; for dehydratase activity" evidence="4">
    <location>
        <position position="958"/>
    </location>
</feature>
<dbReference type="InterPro" id="IPR014043">
    <property type="entry name" value="Acyl_transferase_dom"/>
</dbReference>
<dbReference type="InterPro" id="IPR042104">
    <property type="entry name" value="PKS_dehydratase_sf"/>
</dbReference>
<keyword evidence="10" id="KW-0560">Oxidoreductase</keyword>
<organism evidence="10 11">
    <name type="scientific">Nostoc punctiforme (strain ATCC 29133 / PCC 73102)</name>
    <dbReference type="NCBI Taxonomy" id="63737"/>
    <lineage>
        <taxon>Bacteria</taxon>
        <taxon>Bacillati</taxon>
        <taxon>Cyanobacteriota</taxon>
        <taxon>Cyanophyceae</taxon>
        <taxon>Nostocales</taxon>
        <taxon>Nostocaceae</taxon>
        <taxon>Nostoc</taxon>
    </lineage>
</organism>
<dbReference type="eggNOG" id="COG0300">
    <property type="taxonomic scope" value="Bacteria"/>
</dbReference>
<dbReference type="InterPro" id="IPR049552">
    <property type="entry name" value="PKS_DH_N"/>
</dbReference>
<evidence type="ECO:0000256" key="2">
    <source>
        <dbReference type="ARBA" id="ARBA00022553"/>
    </source>
</evidence>
<evidence type="ECO:0000313" key="11">
    <source>
        <dbReference type="Proteomes" id="UP000001191"/>
    </source>
</evidence>
<dbReference type="InterPro" id="IPR020807">
    <property type="entry name" value="PKS_DH"/>
</dbReference>
<evidence type="ECO:0000259" key="8">
    <source>
        <dbReference type="PROSITE" id="PS52004"/>
    </source>
</evidence>
<dbReference type="SMART" id="SM00822">
    <property type="entry name" value="PKS_KR"/>
    <property type="match status" value="1"/>
</dbReference>
<dbReference type="PANTHER" id="PTHR43775:SF37">
    <property type="entry name" value="SI:DKEY-61P9.11"/>
    <property type="match status" value="1"/>
</dbReference>
<dbReference type="GO" id="GO:0006633">
    <property type="term" value="P:fatty acid biosynthetic process"/>
    <property type="evidence" value="ECO:0007669"/>
    <property type="project" value="InterPro"/>
</dbReference>
<feature type="domain" description="PKS/mFAS DH" evidence="9">
    <location>
        <begin position="924"/>
        <end position="1218"/>
    </location>
</feature>
<dbReference type="Gene3D" id="3.30.70.3290">
    <property type="match status" value="1"/>
</dbReference>
<keyword evidence="11" id="KW-1185">Reference proteome</keyword>
<dbReference type="SMART" id="SM00825">
    <property type="entry name" value="PKS_KS"/>
    <property type="match status" value="1"/>
</dbReference>
<dbReference type="PROSITE" id="PS52019">
    <property type="entry name" value="PKS_MFAS_DH"/>
    <property type="match status" value="1"/>
</dbReference>
<feature type="region of interest" description="N-terminal hotdog fold" evidence="4">
    <location>
        <begin position="924"/>
        <end position="1053"/>
    </location>
</feature>
<dbReference type="OrthoDB" id="499075at2"/>
<dbReference type="Pfam" id="PF14765">
    <property type="entry name" value="PS-DH"/>
    <property type="match status" value="1"/>
</dbReference>
<dbReference type="GO" id="GO:0071770">
    <property type="term" value="P:DIM/DIP cell wall layer assembly"/>
    <property type="evidence" value="ECO:0007669"/>
    <property type="project" value="TreeGrafter"/>
</dbReference>
<dbReference type="SUPFAM" id="SSF55048">
    <property type="entry name" value="Probable ACP-binding domain of malonyl-CoA ACP transacylase"/>
    <property type="match status" value="1"/>
</dbReference>
<dbReference type="Pfam" id="PF21089">
    <property type="entry name" value="PKS_DH_N"/>
    <property type="match status" value="1"/>
</dbReference>
<dbReference type="PANTHER" id="PTHR43775">
    <property type="entry name" value="FATTY ACID SYNTHASE"/>
    <property type="match status" value="1"/>
</dbReference>
<dbReference type="GO" id="GO:0031177">
    <property type="term" value="F:phosphopantetheine binding"/>
    <property type="evidence" value="ECO:0007669"/>
    <property type="project" value="InterPro"/>
</dbReference>
<sequence>MVTEMSKSNERVEELSPLKRALLALETMQGKLNRLESKKTEPIAIVGMGCRFPGGVNNPQTFWQCLRDGVDAMQEIPGDRWDLETYYNVDADAAGKMYTRHGAFVDDVDKFDADFFSISPREAAFIDPQQRLFLEVCWEALEQSGERPDQLAGSRTGVFVGVMYADYSRLQGTVIDAYSSTGNSMSVVSGRVSYLLGLQGPSVTLDTACSSSLVTVHLACQSLRSGECNLALAGGVSLMLIPDNNITLCRTRALSPTGRCKTFDADADGFARGEGCGTIALKRLSDAIADGNPILAVIRGSAVNQDGRSNGLTAPNGPAQQAVLREALANAGVKPHQVSYVEAHGTGTPLGDPIEVSSLAAVLGEGRSPNHPLALGSVKTNIGHLESAAGVAGLIKVVLAMQHQQIPPHLHFQKLNPYISWGNLPISIPTELTPWDSGTERRIAGVSSFGFSGTNAHVILEEAPLLPTEPALVSVKDYLLPLSAKNPAALLDMAQAYRAFLPGKTNLLDIAYTTSLRRPHHKHRIALVGQSIEQLTAALDAFVEGESHPNLVPSNPHSDDLSGLVFVFSGQGAQWIGMGRQLLAQELVFRETIQECDRILKSLTHWSLLQELAAPEDISRLQDTEVAQPAILAIQVALTALWRSWGIEPAAVVGHSLGEITGAYVAGVFSLETALRIVVQRASLMQQATGKGKMAAIGMPWQELKPWLEEFPGLAIAAINSPASTVVAGDATALETLSQKLQAQEIFCRLLRVNYAFHCPQMQLYSEELVNLLAGLQPQVAQLPLFSTVTGTSSEGRDWDAAYWGRNMRSPVQFSQAIENSVYEGYTCFVEVSPHPVLSQNIQECLQHTGKAGIVLASMHRERQERYFLLSELGRLYTLGYQPRWQALYPENRRCVLLPTYPWQHQRYWLEGSNSLPARRTSRQPLLGESLPSLAHLPEMRIWQTQLDLRSLPYLNDHRVQGVMVLPGSGYVEMVLAAATEIFGAGKHTLEVLHFQQGLFIPEAETQTVQICLQPGNTPDTLNFDCYSRLSINPETKWRHHASGTVCRGDGEITPTIPVTVAEIQARCQEVISGTQHYQQMAEQGLLYGASFQGVEQIWRREGEALGRIHLPASLHAEIANYQIHPVILDACFQVIALATPLANPDAEAEGAYLPVRLDKLRLYQQPDATGLWAHLQLKPVVETDAFAAELVLFNDQGQRILDAECLRIQKLDSQSENNSSDWFYEISWERLLRQTDRETEGHSEQNQGYWLILTDRQGIGENLSQQLQQQGGNCILAFAGETYQKQDSQHYQIQPNCLDDFKQLLQTVSSECLGIVHLWSLDITPAELTTLASLTGDDNMGDRPLGDRNLGCISTLHLVQALAETGWQNTPRLWLVTRGAQPVDSNLSIAQSPLWGLGRVIAQEHPDWRCSMVDLAPVPEPSEIPSLLQLLQADDVENQIALRGDVSYVARLKRYLPSYSELPNFHPQATYLIAGGLRGLGLQVATWMVERGARYLALMARSQLTPETLEVLQTLETAGAKIKVLQADISQAEEVAKAITQLDQDMPPLRGVIHSAAVLDDGILLQLTPERLHKVMQPKIEGAWNLHTHTLNKPLDFFVLFSSAASLLGSAGQGNYAAANAFLDGLAHYRQSQNLPALSINWGAWAEIGLAAAQTNRGDRMASLGFSSILPQQGLDILGHLLTDKTAQLGVIPINWAKVLRANPAVIKMPLFQLLTEVFSSSGEIDTDKSTNFLSRQALLATPLDERQLLLETYFHEQVARVLRMPASKLDRHQPLNSQGLDSLVAVELKNKLKNDLGIDLPMIRFIQGPSIAQLSAQVLTQITQEMSSVSSVLVSPPHLRSNSARPVELATSNQEWEDGEL</sequence>
<feature type="coiled-coil region" evidence="5">
    <location>
        <begin position="1516"/>
        <end position="1543"/>
    </location>
</feature>
<keyword evidence="1" id="KW-0596">Phosphopantetheine</keyword>
<evidence type="ECO:0000256" key="4">
    <source>
        <dbReference type="PROSITE-ProRule" id="PRU01363"/>
    </source>
</evidence>
<dbReference type="EC" id="1.1.1.100" evidence="10"/>
<feature type="domain" description="Ketosynthase family 3 (KS3)" evidence="8">
    <location>
        <begin position="40"/>
        <end position="462"/>
    </location>
</feature>
<gene>
    <name evidence="10" type="ordered locus">Npun_F3172</name>
</gene>
<dbReference type="Pfam" id="PF16197">
    <property type="entry name" value="KAsynt_C_assoc"/>
    <property type="match status" value="1"/>
</dbReference>
<dbReference type="Gene3D" id="1.10.1200.10">
    <property type="entry name" value="ACP-like"/>
    <property type="match status" value="1"/>
</dbReference>
<dbReference type="FunFam" id="3.40.366.10:FF:000002">
    <property type="entry name" value="Probable polyketide synthase 2"/>
    <property type="match status" value="1"/>
</dbReference>
<feature type="domain" description="Carrier" evidence="7">
    <location>
        <begin position="1747"/>
        <end position="1824"/>
    </location>
</feature>
<dbReference type="EMBL" id="CP001037">
    <property type="protein sequence ID" value="ACC81630.1"/>
    <property type="molecule type" value="Genomic_DNA"/>
</dbReference>
<dbReference type="eggNOG" id="COG3321">
    <property type="taxonomic scope" value="Bacteria"/>
</dbReference>
<reference evidence="11" key="1">
    <citation type="submission" date="2008-04" db="EMBL/GenBank/DDBJ databases">
        <title>Complete sequence of chromosome of Nostoc punctiforme ATCC 29133.</title>
        <authorList>
            <consortium name="US DOE Joint Genome Institute"/>
            <person name="Copeland A."/>
            <person name="Lucas S."/>
            <person name="Lapidus A."/>
            <person name="Glavina del Rio T."/>
            <person name="Dalin E."/>
            <person name="Tice H."/>
            <person name="Pitluck S."/>
            <person name="Chain P."/>
            <person name="Malfatti S."/>
            <person name="Shin M."/>
            <person name="Vergez L."/>
            <person name="Schmutz J."/>
            <person name="Larimer F."/>
            <person name="Land M."/>
            <person name="Hauser L."/>
            <person name="Kyrpides N."/>
            <person name="Kim E."/>
            <person name="Meeks J.C."/>
            <person name="Elhai J."/>
            <person name="Campbell E.L."/>
            <person name="Thiel T."/>
            <person name="Longmire J."/>
            <person name="Potts M."/>
            <person name="Atlas R."/>
        </authorList>
    </citation>
    <scope>NUCLEOTIDE SEQUENCE [LARGE SCALE GENOMIC DNA]</scope>
    <source>
        <strain evidence="11">ATCC 29133 / PCC 73102</strain>
    </source>
</reference>
<dbReference type="GO" id="GO:0005886">
    <property type="term" value="C:plasma membrane"/>
    <property type="evidence" value="ECO:0007669"/>
    <property type="project" value="TreeGrafter"/>
</dbReference>
<dbReference type="STRING" id="63737.Npun_F3172"/>
<dbReference type="GO" id="GO:0047879">
    <property type="term" value="F:erythronolide synthase activity"/>
    <property type="evidence" value="ECO:0007669"/>
    <property type="project" value="UniProtKB-EC"/>
</dbReference>
<dbReference type="PROSITE" id="PS00606">
    <property type="entry name" value="KS3_1"/>
    <property type="match status" value="1"/>
</dbReference>
<dbReference type="CDD" id="cd00833">
    <property type="entry name" value="PKS"/>
    <property type="match status" value="1"/>
</dbReference>
<dbReference type="SUPFAM" id="SSF52151">
    <property type="entry name" value="FabD/lysophospholipase-like"/>
    <property type="match status" value="1"/>
</dbReference>
<dbReference type="InterPro" id="IPR009081">
    <property type="entry name" value="PP-bd_ACP"/>
</dbReference>
<evidence type="ECO:0000256" key="1">
    <source>
        <dbReference type="ARBA" id="ARBA00022450"/>
    </source>
</evidence>
<dbReference type="SUPFAM" id="SSF51735">
    <property type="entry name" value="NAD(P)-binding Rossmann-fold domains"/>
    <property type="match status" value="2"/>
</dbReference>
<dbReference type="InterPro" id="IPR049490">
    <property type="entry name" value="C883_1060-like_KR_N"/>
</dbReference>
<dbReference type="Pfam" id="PF02801">
    <property type="entry name" value="Ketoacyl-synt_C"/>
    <property type="match status" value="1"/>
</dbReference>
<dbReference type="EnsemblBacteria" id="ACC81630">
    <property type="protein sequence ID" value="ACC81630"/>
    <property type="gene ID" value="Npun_F3172"/>
</dbReference>
<dbReference type="InterPro" id="IPR020806">
    <property type="entry name" value="PKS_PP-bd"/>
</dbReference>
<evidence type="ECO:0000313" key="10">
    <source>
        <dbReference type="EMBL" id="ACC81630.1"/>
    </source>
</evidence>
<feature type="active site" description="Proton donor; for dehydratase activity" evidence="4">
    <location>
        <position position="1130"/>
    </location>
</feature>
<feature type="compositionally biased region" description="Polar residues" evidence="6">
    <location>
        <begin position="1842"/>
        <end position="1856"/>
    </location>
</feature>
<dbReference type="InterPro" id="IPR016039">
    <property type="entry name" value="Thiolase-like"/>
</dbReference>
<evidence type="ECO:0000256" key="5">
    <source>
        <dbReference type="SAM" id="Coils"/>
    </source>
</evidence>
<dbReference type="HOGENOM" id="CLU_000022_35_2_3"/>
<dbReference type="SMART" id="SM00827">
    <property type="entry name" value="PKS_AT"/>
    <property type="match status" value="1"/>
</dbReference>
<dbReference type="Gene3D" id="3.40.366.10">
    <property type="entry name" value="Malonyl-Coenzyme A Acyl Carrier Protein, domain 2"/>
    <property type="match status" value="1"/>
</dbReference>
<dbReference type="InterPro" id="IPR020841">
    <property type="entry name" value="PKS_Beta-ketoAc_synthase_dom"/>
</dbReference>
<dbReference type="Pfam" id="PF21394">
    <property type="entry name" value="Beta-ketacyl_N"/>
    <property type="match status" value="1"/>
</dbReference>
<accession>B2IYP7</accession>
<dbReference type="InterPro" id="IPR013968">
    <property type="entry name" value="PKS_KR"/>
</dbReference>
<dbReference type="InterPro" id="IPR036291">
    <property type="entry name" value="NAD(P)-bd_dom_sf"/>
</dbReference>
<dbReference type="InterPro" id="IPR001227">
    <property type="entry name" value="Ac_transferase_dom_sf"/>
</dbReference>